<dbReference type="NCBIfam" id="NF033103">
    <property type="entry name" value="bla_class_A"/>
    <property type="match status" value="1"/>
</dbReference>
<dbReference type="PANTHER" id="PTHR35333:SF3">
    <property type="entry name" value="BETA-LACTAMASE-TYPE TRANSPEPTIDASE FOLD CONTAINING PROTEIN"/>
    <property type="match status" value="1"/>
</dbReference>
<comment type="caution">
    <text evidence="8">The sequence shown here is derived from an EMBL/GenBank/DDBJ whole genome shotgun (WGS) entry which is preliminary data.</text>
</comment>
<keyword evidence="5 6" id="KW-0046">Antibiotic resistance</keyword>
<feature type="domain" description="Beta-lactamase class A catalytic" evidence="7">
    <location>
        <begin position="50"/>
        <end position="267"/>
    </location>
</feature>
<dbReference type="PRINTS" id="PR00118">
    <property type="entry name" value="BLACTAMASEA"/>
</dbReference>
<comment type="similarity">
    <text evidence="2 6">Belongs to the class-A beta-lactamase family.</text>
</comment>
<dbReference type="SUPFAM" id="SSF56601">
    <property type="entry name" value="beta-lactamase/transpeptidase-like"/>
    <property type="match status" value="1"/>
</dbReference>
<accession>A0ABV3X0U9</accession>
<dbReference type="Pfam" id="PF13354">
    <property type="entry name" value="Beta-lactamase2"/>
    <property type="match status" value="1"/>
</dbReference>
<keyword evidence="4 6" id="KW-0378">Hydrolase</keyword>
<evidence type="ECO:0000256" key="4">
    <source>
        <dbReference type="ARBA" id="ARBA00022801"/>
    </source>
</evidence>
<dbReference type="InterPro" id="IPR000871">
    <property type="entry name" value="Beta-lactam_class-A"/>
</dbReference>
<evidence type="ECO:0000256" key="6">
    <source>
        <dbReference type="RuleBase" id="RU361140"/>
    </source>
</evidence>
<dbReference type="Proteomes" id="UP001559025">
    <property type="component" value="Unassembled WGS sequence"/>
</dbReference>
<proteinExistence type="inferred from homology"/>
<dbReference type="InterPro" id="IPR023650">
    <property type="entry name" value="Beta-lactam_class-A_AS"/>
</dbReference>
<evidence type="ECO:0000313" key="8">
    <source>
        <dbReference type="EMBL" id="MEX4010464.1"/>
    </source>
</evidence>
<dbReference type="PANTHER" id="PTHR35333">
    <property type="entry name" value="BETA-LACTAMASE"/>
    <property type="match status" value="1"/>
</dbReference>
<name>A0ABV3X0U9_9HYPH</name>
<dbReference type="InterPro" id="IPR045155">
    <property type="entry name" value="Beta-lactam_cat"/>
</dbReference>
<dbReference type="PROSITE" id="PS00146">
    <property type="entry name" value="BETA_LACTAMASE_A"/>
    <property type="match status" value="1"/>
</dbReference>
<sequence length="295" mass="32164">MILSASRIGSLMTAVIVGLSLHGNATAQPAEAQLFKTVREIEKKLDARIGVLVRDTASEWEWGHRQDERFLMASTFKSVLCGAVLDRVERDQMSLDEQLEIRRDELVAYSPVTEKAAGETMSVSDLCLATLDISDNTAANILIARLGGTREVTAFARSVGDAVTRLDRIEPDLNLFVPGDPRDTTTPAAILTTWESMLLGDALSSKHRALLLDWMSRGGVTGALLRASTPDNWHVADKSGGGQQHTRNLVAMVTPPDDEPHLVAIYVSDTPADWAARNQAVKEIGEAVVRMISHR</sequence>
<evidence type="ECO:0000313" key="9">
    <source>
        <dbReference type="Proteomes" id="UP001559025"/>
    </source>
</evidence>
<evidence type="ECO:0000256" key="3">
    <source>
        <dbReference type="ARBA" id="ARBA00012865"/>
    </source>
</evidence>
<dbReference type="InterPro" id="IPR012338">
    <property type="entry name" value="Beta-lactam/transpept-like"/>
</dbReference>
<gene>
    <name evidence="8" type="primary">bla</name>
    <name evidence="8" type="ORF">V1479_24450</name>
</gene>
<dbReference type="EMBL" id="JAZHFV010000013">
    <property type="protein sequence ID" value="MEX4010464.1"/>
    <property type="molecule type" value="Genomic_DNA"/>
</dbReference>
<dbReference type="RefSeq" id="WP_368805148.1">
    <property type="nucleotide sequence ID" value="NZ_JAZHFV010000013.1"/>
</dbReference>
<dbReference type="EC" id="3.5.2.6" evidence="3 6"/>
<reference evidence="8 9" key="1">
    <citation type="submission" date="2024-01" db="EMBL/GenBank/DDBJ databases">
        <title>New evidence supports the origin of RcGTA from prophage.</title>
        <authorList>
            <person name="Xu Y."/>
            <person name="Liu B."/>
            <person name="Chen F."/>
        </authorList>
    </citation>
    <scope>NUCLEOTIDE SEQUENCE [LARGE SCALE GENOMIC DNA]</scope>
    <source>
        <strain evidence="8 9">CBW1107-2</strain>
    </source>
</reference>
<evidence type="ECO:0000256" key="5">
    <source>
        <dbReference type="ARBA" id="ARBA00023251"/>
    </source>
</evidence>
<evidence type="ECO:0000259" key="7">
    <source>
        <dbReference type="Pfam" id="PF13354"/>
    </source>
</evidence>
<dbReference type="GO" id="GO:0008800">
    <property type="term" value="F:beta-lactamase activity"/>
    <property type="evidence" value="ECO:0007669"/>
    <property type="project" value="UniProtKB-EC"/>
</dbReference>
<protein>
    <recommendedName>
        <fullName evidence="3 6">Beta-lactamase</fullName>
        <ecNumber evidence="3 6">3.5.2.6</ecNumber>
    </recommendedName>
</protein>
<organism evidence="8 9">
    <name type="scientific">Neoaquamicrobium sediminum</name>
    <dbReference type="NCBI Taxonomy" id="1849104"/>
    <lineage>
        <taxon>Bacteria</taxon>
        <taxon>Pseudomonadati</taxon>
        <taxon>Pseudomonadota</taxon>
        <taxon>Alphaproteobacteria</taxon>
        <taxon>Hyphomicrobiales</taxon>
        <taxon>Phyllobacteriaceae</taxon>
        <taxon>Neoaquamicrobium</taxon>
    </lineage>
</organism>
<evidence type="ECO:0000256" key="1">
    <source>
        <dbReference type="ARBA" id="ARBA00001526"/>
    </source>
</evidence>
<comment type="catalytic activity">
    <reaction evidence="1 6">
        <text>a beta-lactam + H2O = a substituted beta-amino acid</text>
        <dbReference type="Rhea" id="RHEA:20401"/>
        <dbReference type="ChEBI" id="CHEBI:15377"/>
        <dbReference type="ChEBI" id="CHEBI:35627"/>
        <dbReference type="ChEBI" id="CHEBI:140347"/>
        <dbReference type="EC" id="3.5.2.6"/>
    </reaction>
</comment>
<dbReference type="Gene3D" id="3.40.710.10">
    <property type="entry name" value="DD-peptidase/beta-lactamase superfamily"/>
    <property type="match status" value="1"/>
</dbReference>
<keyword evidence="9" id="KW-1185">Reference proteome</keyword>
<evidence type="ECO:0000256" key="2">
    <source>
        <dbReference type="ARBA" id="ARBA00009009"/>
    </source>
</evidence>